<dbReference type="RefSeq" id="WP_133514581.1">
    <property type="nucleotide sequence ID" value="NZ_SNWX01000006.1"/>
</dbReference>
<reference evidence="1 2" key="1">
    <citation type="submission" date="2019-03" db="EMBL/GenBank/DDBJ databases">
        <title>Subsurface microbial communities from deep shales in Ohio and West Virginia, USA.</title>
        <authorList>
            <person name="Wrighton K."/>
        </authorList>
    </citation>
    <scope>NUCLEOTIDE SEQUENCE [LARGE SCALE GENOMIC DNA]</scope>
    <source>
        <strain evidence="1 2">MA284_T2</strain>
    </source>
</reference>
<protein>
    <submittedName>
        <fullName evidence="1">Uncharacterized protein</fullName>
    </submittedName>
</protein>
<organism evidence="1 2">
    <name type="scientific">Halanaerobium saccharolyticum</name>
    <dbReference type="NCBI Taxonomy" id="43595"/>
    <lineage>
        <taxon>Bacteria</taxon>
        <taxon>Bacillati</taxon>
        <taxon>Bacillota</taxon>
        <taxon>Clostridia</taxon>
        <taxon>Halanaerobiales</taxon>
        <taxon>Halanaerobiaceae</taxon>
        <taxon>Halanaerobium</taxon>
    </lineage>
</organism>
<name>A0A4V3CF33_9FIRM</name>
<sequence>MGKEGSKKTISVGENKYTLQNPGVRWYIKHQDKCRDRYGSTSRKKYIAGLLDNVVINPVKVDDFDVKGEKEKKVTVNGDEYTVEYIGNKAILEIEDNSKDEAGQFSQEVYIDNLMAEALKEDITMDDFEKLSNVQDLIEEIENYNRSKELKEVVKSIETFLGA</sequence>
<dbReference type="EMBL" id="SNWX01000006">
    <property type="protein sequence ID" value="TDO92352.1"/>
    <property type="molecule type" value="Genomic_DNA"/>
</dbReference>
<evidence type="ECO:0000313" key="1">
    <source>
        <dbReference type="EMBL" id="TDO92352.1"/>
    </source>
</evidence>
<dbReference type="Proteomes" id="UP000295064">
    <property type="component" value="Unassembled WGS sequence"/>
</dbReference>
<gene>
    <name evidence="1" type="ORF">DFR79_106165</name>
</gene>
<accession>A0A4V3CF33</accession>
<evidence type="ECO:0000313" key="2">
    <source>
        <dbReference type="Proteomes" id="UP000295064"/>
    </source>
</evidence>
<dbReference type="AlphaFoldDB" id="A0A4V3CF33"/>
<comment type="caution">
    <text evidence="1">The sequence shown here is derived from an EMBL/GenBank/DDBJ whole genome shotgun (WGS) entry which is preliminary data.</text>
</comment>
<proteinExistence type="predicted"/>
<dbReference type="OrthoDB" id="2627254at2"/>